<evidence type="ECO:0000259" key="8">
    <source>
        <dbReference type="PROSITE" id="PS51562"/>
    </source>
</evidence>
<gene>
    <name evidence="9" type="ORF">BdWA1_001836</name>
</gene>
<evidence type="ECO:0000256" key="6">
    <source>
        <dbReference type="ARBA" id="ARBA00023042"/>
    </source>
</evidence>
<evidence type="ECO:0000256" key="1">
    <source>
        <dbReference type="ARBA" id="ARBA00011926"/>
    </source>
</evidence>
<dbReference type="GO" id="GO:0003723">
    <property type="term" value="F:RNA binding"/>
    <property type="evidence" value="ECO:0007669"/>
    <property type="project" value="UniProtKB-KW"/>
</dbReference>
<keyword evidence="5" id="KW-0694">RNA-binding</keyword>
<keyword evidence="6" id="KW-0506">mRNA capping</keyword>
<dbReference type="EC" id="2.1.1.56" evidence="1"/>
<dbReference type="InterPro" id="IPR039753">
    <property type="entry name" value="RG7MT1"/>
</dbReference>
<comment type="catalytic activity">
    <reaction evidence="7">
        <text>a 5'-end (5'-triphosphoguanosine)-ribonucleoside in mRNA + S-adenosyl-L-methionine = a 5'-end (N(7)-methyl 5'-triphosphoguanosine)-ribonucleoside in mRNA + S-adenosyl-L-homocysteine</text>
        <dbReference type="Rhea" id="RHEA:67008"/>
        <dbReference type="Rhea" id="RHEA-COMP:17166"/>
        <dbReference type="Rhea" id="RHEA-COMP:17167"/>
        <dbReference type="ChEBI" id="CHEBI:57856"/>
        <dbReference type="ChEBI" id="CHEBI:59789"/>
        <dbReference type="ChEBI" id="CHEBI:156461"/>
        <dbReference type="ChEBI" id="CHEBI:167617"/>
        <dbReference type="EC" id="2.1.1.56"/>
    </reaction>
</comment>
<dbReference type="CDD" id="cd02440">
    <property type="entry name" value="AdoMet_MTases"/>
    <property type="match status" value="1"/>
</dbReference>
<dbReference type="InterPro" id="IPR004971">
    <property type="entry name" value="mRNA_G-N7_MeTrfase_dom"/>
</dbReference>
<dbReference type="PANTHER" id="PTHR12189:SF2">
    <property type="entry name" value="MRNA CAP GUANINE-N7 METHYLTRANSFERASE"/>
    <property type="match status" value="1"/>
</dbReference>
<keyword evidence="10" id="KW-1185">Reference proteome</keyword>
<evidence type="ECO:0000313" key="10">
    <source>
        <dbReference type="Proteomes" id="UP001214638"/>
    </source>
</evidence>
<keyword evidence="3" id="KW-0808">Transferase</keyword>
<keyword evidence="2" id="KW-0489">Methyltransferase</keyword>
<dbReference type="EMBL" id="JALLKP010000002">
    <property type="protein sequence ID" value="KAK2196589.1"/>
    <property type="molecule type" value="Genomic_DNA"/>
</dbReference>
<proteinExistence type="predicted"/>
<dbReference type="RefSeq" id="XP_067803431.1">
    <property type="nucleotide sequence ID" value="XM_067946867.1"/>
</dbReference>
<dbReference type="KEGG" id="bdw:94336134"/>
<keyword evidence="4" id="KW-0949">S-adenosyl-L-methionine</keyword>
<evidence type="ECO:0000256" key="5">
    <source>
        <dbReference type="ARBA" id="ARBA00022884"/>
    </source>
</evidence>
<dbReference type="GeneID" id="94336134"/>
<evidence type="ECO:0000256" key="7">
    <source>
        <dbReference type="ARBA" id="ARBA00044712"/>
    </source>
</evidence>
<evidence type="ECO:0000256" key="2">
    <source>
        <dbReference type="ARBA" id="ARBA00022603"/>
    </source>
</evidence>
<dbReference type="GO" id="GO:0005634">
    <property type="term" value="C:nucleus"/>
    <property type="evidence" value="ECO:0007669"/>
    <property type="project" value="TreeGrafter"/>
</dbReference>
<evidence type="ECO:0000256" key="4">
    <source>
        <dbReference type="ARBA" id="ARBA00022691"/>
    </source>
</evidence>
<accession>A0AAD9PKM4</accession>
<dbReference type="InterPro" id="IPR037009">
    <property type="entry name" value="mRNA_triPase_Cet1_sf"/>
</dbReference>
<dbReference type="Proteomes" id="UP001214638">
    <property type="component" value="Unassembled WGS sequence"/>
</dbReference>
<dbReference type="Gene3D" id="3.20.100.10">
    <property type="entry name" value="mRNA triphosphatase Cet1-like"/>
    <property type="match status" value="1"/>
</dbReference>
<dbReference type="InterPro" id="IPR029063">
    <property type="entry name" value="SAM-dependent_MTases_sf"/>
</dbReference>
<dbReference type="SUPFAM" id="SSF53335">
    <property type="entry name" value="S-adenosyl-L-methionine-dependent methyltransferases"/>
    <property type="match status" value="1"/>
</dbReference>
<dbReference type="PROSITE" id="PS51562">
    <property type="entry name" value="RNA_CAP0_MT"/>
    <property type="match status" value="1"/>
</dbReference>
<dbReference type="AlphaFoldDB" id="A0AAD9PKM4"/>
<dbReference type="Pfam" id="PF03291">
    <property type="entry name" value="mRNA_G-N7_MeTrfase"/>
    <property type="match status" value="1"/>
</dbReference>
<comment type="caution">
    <text evidence="9">The sequence shown here is derived from an EMBL/GenBank/DDBJ whole genome shotgun (WGS) entry which is preliminary data.</text>
</comment>
<sequence>MVNTKASQPSKSIKVKTANDNPVVIEGYNVFGKSAQDKSLLGFLFNLTEDGIQNTRDASNVRVGFQIGRITSISQDRRIVLPVETDVVLESDTSKIQFVPNVSTEDLNTLYISVFGNTSSHLKFYPDLDNVEIEITYSPVVMKTENKQLEGFHHSRIYIMPYNADEGLKLDSIKICKSRNLGSLLIYKQQSHYHLRFNVNTVFEDVEISDCNILGIKFRSVRIYKCKCENDFKTGNFQMEVITEWSIRVQNDITNISYESLFKYFIETLLTQNNEMSNGTVVPEWIDIETVEETRQQWVQMTTYDDQLSKQYNRMLQSKGNRFHYILSIMYINMNELIDAFNSRNPELDAMDQFYYPGRFGDVSENAQIHYDTRKLLRQQGSAIEALRRCNNFVKRILISFYIKPKSCVLDLACGHGQDLDKFGTVGIQTLVGIDISKKEILEARSRYNTRRNRFRFSAEFHHGNVLDKKVYVFLKNRLFDVVNFQLAIHYVLESEQMAEFIITQIHKTLNDGGLFIGSTMCCKALAAGIHYSLTQEDSTLSFGNDIFTVTLDPNTCTFDEQKPSLNTLQNKFETDWGIKYHFYLMESINESEYVVPWTSFVKLCRKVGLRLVETCTFPEWLQASRTRYKSASIPRYVEENLEKHYGMISGYPLSHPQQQVFQLYKIFVFEKISARYKMFMGGVKIMKH</sequence>
<dbReference type="GO" id="GO:0004482">
    <property type="term" value="F:mRNA 5'-cap (guanine-N7-)-methyltransferase activity"/>
    <property type="evidence" value="ECO:0007669"/>
    <property type="project" value="UniProtKB-EC"/>
</dbReference>
<evidence type="ECO:0000256" key="3">
    <source>
        <dbReference type="ARBA" id="ARBA00022679"/>
    </source>
</evidence>
<dbReference type="PANTHER" id="PTHR12189">
    <property type="entry name" value="MRNA GUANINE-7- METHYLTRANSFERASE"/>
    <property type="match status" value="1"/>
</dbReference>
<feature type="domain" description="MRNA cap 0 methyltransferase" evidence="8">
    <location>
        <begin position="382"/>
        <end position="673"/>
    </location>
</feature>
<reference evidence="9" key="1">
    <citation type="journal article" date="2023" name="Nat. Microbiol.">
        <title>Babesia duncani multi-omics identifies virulence factors and drug targets.</title>
        <authorList>
            <person name="Singh P."/>
            <person name="Lonardi S."/>
            <person name="Liang Q."/>
            <person name="Vydyam P."/>
            <person name="Khabirova E."/>
            <person name="Fang T."/>
            <person name="Gihaz S."/>
            <person name="Thekkiniath J."/>
            <person name="Munshi M."/>
            <person name="Abel S."/>
            <person name="Ciampossin L."/>
            <person name="Batugedara G."/>
            <person name="Gupta M."/>
            <person name="Lu X.M."/>
            <person name="Lenz T."/>
            <person name="Chakravarty S."/>
            <person name="Cornillot E."/>
            <person name="Hu Y."/>
            <person name="Ma W."/>
            <person name="Gonzalez L.M."/>
            <person name="Sanchez S."/>
            <person name="Estrada K."/>
            <person name="Sanchez-Flores A."/>
            <person name="Montero E."/>
            <person name="Harb O.S."/>
            <person name="Le Roch K.G."/>
            <person name="Mamoun C.B."/>
        </authorList>
    </citation>
    <scope>NUCLEOTIDE SEQUENCE</scope>
    <source>
        <strain evidence="9">WA1</strain>
    </source>
</reference>
<keyword evidence="6" id="KW-0507">mRNA processing</keyword>
<protein>
    <recommendedName>
        <fullName evidence="1">mRNA (guanine-N(7))-methyltransferase</fullName>
        <ecNumber evidence="1">2.1.1.56</ecNumber>
    </recommendedName>
</protein>
<organism evidence="9 10">
    <name type="scientific">Babesia duncani</name>
    <dbReference type="NCBI Taxonomy" id="323732"/>
    <lineage>
        <taxon>Eukaryota</taxon>
        <taxon>Sar</taxon>
        <taxon>Alveolata</taxon>
        <taxon>Apicomplexa</taxon>
        <taxon>Aconoidasida</taxon>
        <taxon>Piroplasmida</taxon>
        <taxon>Babesiidae</taxon>
        <taxon>Babesia</taxon>
    </lineage>
</organism>
<dbReference type="Gene3D" id="3.40.50.150">
    <property type="entry name" value="Vaccinia Virus protein VP39"/>
    <property type="match status" value="1"/>
</dbReference>
<evidence type="ECO:0000313" key="9">
    <source>
        <dbReference type="EMBL" id="KAK2196589.1"/>
    </source>
</evidence>
<dbReference type="GO" id="GO:0004651">
    <property type="term" value="F:polynucleotide 5'-phosphatase activity"/>
    <property type="evidence" value="ECO:0007669"/>
    <property type="project" value="InterPro"/>
</dbReference>
<name>A0AAD9PKM4_9APIC</name>